<feature type="compositionally biased region" description="Low complexity" evidence="1">
    <location>
        <begin position="332"/>
        <end position="357"/>
    </location>
</feature>
<dbReference type="Proteomes" id="UP000660262">
    <property type="component" value="Unassembled WGS sequence"/>
</dbReference>
<comment type="caution">
    <text evidence="2">The sequence shown here is derived from an EMBL/GenBank/DDBJ whole genome shotgun (WGS) entry which is preliminary data.</text>
</comment>
<protein>
    <submittedName>
        <fullName evidence="2">Uncharacterized protein</fullName>
    </submittedName>
</protein>
<feature type="compositionally biased region" description="Gly residues" evidence="1">
    <location>
        <begin position="314"/>
        <end position="328"/>
    </location>
</feature>
<reference evidence="2" key="1">
    <citation type="submission" date="2020-10" db="EMBL/GenBank/DDBJ databases">
        <title>Unveiling of a novel bifunctional photoreceptor, Dualchrome1, isolated from a cosmopolitan green alga.</title>
        <authorList>
            <person name="Suzuki S."/>
            <person name="Kawachi M."/>
        </authorList>
    </citation>
    <scope>NUCLEOTIDE SEQUENCE</scope>
    <source>
        <strain evidence="2">NIES 2893</strain>
    </source>
</reference>
<feature type="region of interest" description="Disordered" evidence="1">
    <location>
        <begin position="301"/>
        <end position="396"/>
    </location>
</feature>
<feature type="compositionally biased region" description="Low complexity" evidence="1">
    <location>
        <begin position="301"/>
        <end position="313"/>
    </location>
</feature>
<keyword evidence="3" id="KW-1185">Reference proteome</keyword>
<dbReference type="EMBL" id="BNJQ01000013">
    <property type="protein sequence ID" value="GHP06452.1"/>
    <property type="molecule type" value="Genomic_DNA"/>
</dbReference>
<evidence type="ECO:0000256" key="1">
    <source>
        <dbReference type="SAM" id="MobiDB-lite"/>
    </source>
</evidence>
<dbReference type="AlphaFoldDB" id="A0A830HI14"/>
<organism evidence="2 3">
    <name type="scientific">Pycnococcus provasolii</name>
    <dbReference type="NCBI Taxonomy" id="41880"/>
    <lineage>
        <taxon>Eukaryota</taxon>
        <taxon>Viridiplantae</taxon>
        <taxon>Chlorophyta</taxon>
        <taxon>Pseudoscourfieldiophyceae</taxon>
        <taxon>Pseudoscourfieldiales</taxon>
        <taxon>Pycnococcaceae</taxon>
        <taxon>Pycnococcus</taxon>
    </lineage>
</organism>
<name>A0A830HI14_9CHLO</name>
<accession>A0A830HI14</accession>
<feature type="compositionally biased region" description="Gly residues" evidence="1">
    <location>
        <begin position="372"/>
        <end position="396"/>
    </location>
</feature>
<gene>
    <name evidence="2" type="ORF">PPROV_000519700</name>
</gene>
<evidence type="ECO:0000313" key="2">
    <source>
        <dbReference type="EMBL" id="GHP06452.1"/>
    </source>
</evidence>
<proteinExistence type="predicted"/>
<sequence>MAFLSSAATGSSQPSPLTAFVHAAPFVLTRKAATPLQANVLAPAQQTNTAVRLPQTTTTTTIPVVRAMARKPRTAIVARTAFDAAEVLEALGVTNLTDGACGGMFAHGRARNDAEVTLLRLWFANPVAESRKSGALPPSAALLLTALAHDYVLWARAPNLQEPLGAPEAVQTLQWLRAASVGYTAGTSAPGPVLLQRHGVEGSASSVPTPPTLAFVCRKSVAWREGAGTLQWTALLAGNNAFRIDDAPPRDAASSAKVALSHLSAAVPRPQVDALVAQLEGIGAAACALDMHAAFVAATAAEATPGTSTSTTSSGGGNESRSARGGGRGGDRAAATTTAAEQTTNTTTATTATGPTSRSRRRGDGRRREGGGRGGRGRGGGPGRGGGSGGSGGNNG</sequence>
<evidence type="ECO:0000313" key="3">
    <source>
        <dbReference type="Proteomes" id="UP000660262"/>
    </source>
</evidence>